<dbReference type="AlphaFoldDB" id="L0DV64"/>
<keyword evidence="8" id="KW-1185">Reference proteome</keyword>
<feature type="coiled-coil region" evidence="5">
    <location>
        <begin position="63"/>
        <end position="186"/>
    </location>
</feature>
<dbReference type="MEROPS" id="M10.004"/>
<evidence type="ECO:0000313" key="8">
    <source>
        <dbReference type="Proteomes" id="UP000010809"/>
    </source>
</evidence>
<evidence type="ECO:0000256" key="5">
    <source>
        <dbReference type="SAM" id="Coils"/>
    </source>
</evidence>
<dbReference type="Pfam" id="PF00413">
    <property type="entry name" value="Peptidase_M10"/>
    <property type="match status" value="1"/>
</dbReference>
<dbReference type="Gene3D" id="3.40.390.10">
    <property type="entry name" value="Collagenase (Catalytic Domain)"/>
    <property type="match status" value="1"/>
</dbReference>
<dbReference type="InterPro" id="IPR024079">
    <property type="entry name" value="MetalloPept_cat_dom_sf"/>
</dbReference>
<keyword evidence="2" id="KW-0479">Metal-binding</keyword>
<name>L0DV64_THIND</name>
<accession>L0DV64</accession>
<dbReference type="STRING" id="1255043.TVNIR_0559"/>
<gene>
    <name evidence="7" type="ordered locus">TVNIR_0559</name>
</gene>
<evidence type="ECO:0000259" key="6">
    <source>
        <dbReference type="Pfam" id="PF00413"/>
    </source>
</evidence>
<dbReference type="PRINTS" id="PR00138">
    <property type="entry name" value="MATRIXIN"/>
</dbReference>
<evidence type="ECO:0000256" key="4">
    <source>
        <dbReference type="ARBA" id="ARBA00022833"/>
    </source>
</evidence>
<keyword evidence="1" id="KW-0645">Protease</keyword>
<feature type="domain" description="Peptidase M10 metallopeptidase" evidence="6">
    <location>
        <begin position="1"/>
        <end position="268"/>
    </location>
</feature>
<dbReference type="PATRIC" id="fig|1255043.3.peg.564"/>
<dbReference type="Proteomes" id="UP000010809">
    <property type="component" value="Chromosome"/>
</dbReference>
<reference evidence="7" key="1">
    <citation type="submission" date="2015-12" db="EMBL/GenBank/DDBJ databases">
        <authorList>
            <person name="Tikhonova T.V."/>
            <person name="Pavlov A.R."/>
            <person name="Beletsky A.V."/>
            <person name="Mardanov A.V."/>
            <person name="Sorokin D.Y."/>
            <person name="Ravin N.V."/>
            <person name="Popov V.O."/>
        </authorList>
    </citation>
    <scope>NUCLEOTIDE SEQUENCE</scope>
    <source>
        <strain evidence="7">DSM 14787</strain>
    </source>
</reference>
<dbReference type="GO" id="GO:0031012">
    <property type="term" value="C:extracellular matrix"/>
    <property type="evidence" value="ECO:0007669"/>
    <property type="project" value="InterPro"/>
</dbReference>
<dbReference type="GO" id="GO:0004222">
    <property type="term" value="F:metalloendopeptidase activity"/>
    <property type="evidence" value="ECO:0007669"/>
    <property type="project" value="InterPro"/>
</dbReference>
<keyword evidence="5" id="KW-0175">Coiled coil</keyword>
<dbReference type="GO" id="GO:0006508">
    <property type="term" value="P:proteolysis"/>
    <property type="evidence" value="ECO:0007669"/>
    <property type="project" value="UniProtKB-KW"/>
</dbReference>
<sequence length="294" mass="33617">MTYRIGELDPRFGVPDAELRDILDDAMALWQAESGRTLFKADRSGSLAIHLQYDKRQDRWEARQQAEQALEHARQRYEVLREEHDTLRQALETRQAAYRQQIQRYELRLAAHNTRVRQWNRGEIAHNAARARQLDQEAQALERQRQALEEQAAAAERSRLRVNQSVEAIRVAVEDLNRQVAYLNERFAAEPGYDKARYTRRQRGGVVTHSITVYQFHDRDDLRQVLAHELGHALGISHVEDPGALMYYRITDQNRGLTRLTAADHRALRDACGVALGGPPSAGTIASAAGPNRE</sequence>
<dbReference type="SUPFAM" id="SSF55486">
    <property type="entry name" value="Metalloproteases ('zincins'), catalytic domain"/>
    <property type="match status" value="1"/>
</dbReference>
<protein>
    <submittedName>
        <fullName evidence="7">Peptidase M10A and M12B matrixin and adamalysin</fullName>
    </submittedName>
</protein>
<dbReference type="KEGG" id="tni:TVNIR_0559"/>
<proteinExistence type="predicted"/>
<keyword evidence="3" id="KW-0378">Hydrolase</keyword>
<evidence type="ECO:0000256" key="3">
    <source>
        <dbReference type="ARBA" id="ARBA00022801"/>
    </source>
</evidence>
<keyword evidence="4" id="KW-0862">Zinc</keyword>
<dbReference type="GO" id="GO:0008270">
    <property type="term" value="F:zinc ion binding"/>
    <property type="evidence" value="ECO:0007669"/>
    <property type="project" value="InterPro"/>
</dbReference>
<dbReference type="InterPro" id="IPR021190">
    <property type="entry name" value="Pept_M10A"/>
</dbReference>
<organism evidence="7 8">
    <name type="scientific">Thioalkalivibrio nitratireducens (strain DSM 14787 / UNIQEM 213 / ALEN2)</name>
    <dbReference type="NCBI Taxonomy" id="1255043"/>
    <lineage>
        <taxon>Bacteria</taxon>
        <taxon>Pseudomonadati</taxon>
        <taxon>Pseudomonadota</taxon>
        <taxon>Gammaproteobacteria</taxon>
        <taxon>Chromatiales</taxon>
        <taxon>Ectothiorhodospiraceae</taxon>
        <taxon>Thioalkalivibrio</taxon>
    </lineage>
</organism>
<dbReference type="HOGENOM" id="CLU_070078_0_0_6"/>
<evidence type="ECO:0000256" key="2">
    <source>
        <dbReference type="ARBA" id="ARBA00022723"/>
    </source>
</evidence>
<dbReference type="eggNOG" id="ENOG5030DXB">
    <property type="taxonomic scope" value="Bacteria"/>
</dbReference>
<evidence type="ECO:0000313" key="7">
    <source>
        <dbReference type="EMBL" id="AGA32261.1"/>
    </source>
</evidence>
<evidence type="ECO:0000256" key="1">
    <source>
        <dbReference type="ARBA" id="ARBA00022670"/>
    </source>
</evidence>
<dbReference type="InterPro" id="IPR001818">
    <property type="entry name" value="Pept_M10_metallopeptidase"/>
</dbReference>
<dbReference type="EMBL" id="CP003989">
    <property type="protein sequence ID" value="AGA32261.1"/>
    <property type="molecule type" value="Genomic_DNA"/>
</dbReference>